<dbReference type="AlphaFoldDB" id="A0A561T8V1"/>
<dbReference type="EMBL" id="VIWV01000001">
    <property type="protein sequence ID" value="TWF83529.1"/>
    <property type="molecule type" value="Genomic_DNA"/>
</dbReference>
<feature type="region of interest" description="Disordered" evidence="1">
    <location>
        <begin position="25"/>
        <end position="50"/>
    </location>
</feature>
<evidence type="ECO:0000313" key="2">
    <source>
        <dbReference type="EMBL" id="TWF83529.1"/>
    </source>
</evidence>
<feature type="compositionally biased region" description="Low complexity" evidence="1">
    <location>
        <begin position="25"/>
        <end position="37"/>
    </location>
</feature>
<gene>
    <name evidence="2" type="ORF">FHX78_11454</name>
</gene>
<protein>
    <submittedName>
        <fullName evidence="2">Uncharacterized protein</fullName>
    </submittedName>
</protein>
<accession>A0A561T8V1</accession>
<sequence>MRTGATIAAPRTVAVPAPATTVAPLGTPATGGAAGAARGRRPRVSIDTTNTCFPHTGVACPRPPYDETGHPFHRVHEPVGGDLFDVRLPRTTSARDRNGDR</sequence>
<keyword evidence="3" id="KW-1185">Reference proteome</keyword>
<feature type="region of interest" description="Disordered" evidence="1">
    <location>
        <begin position="69"/>
        <end position="101"/>
    </location>
</feature>
<evidence type="ECO:0000256" key="1">
    <source>
        <dbReference type="SAM" id="MobiDB-lite"/>
    </source>
</evidence>
<comment type="caution">
    <text evidence="2">The sequence shown here is derived from an EMBL/GenBank/DDBJ whole genome shotgun (WGS) entry which is preliminary data.</text>
</comment>
<name>A0A561T8V1_9ACTN</name>
<reference evidence="2 3" key="1">
    <citation type="submission" date="2019-06" db="EMBL/GenBank/DDBJ databases">
        <title>Sequencing the genomes of 1000 actinobacteria strains.</title>
        <authorList>
            <person name="Klenk H.-P."/>
        </authorList>
    </citation>
    <scope>NUCLEOTIDE SEQUENCE [LARGE SCALE GENOMIC DNA]</scope>
    <source>
        <strain evidence="2 3">DSM 41695</strain>
    </source>
</reference>
<dbReference type="Proteomes" id="UP000316603">
    <property type="component" value="Unassembled WGS sequence"/>
</dbReference>
<organism evidence="2 3">
    <name type="scientific">Streptomyces capillispiralis</name>
    <dbReference type="NCBI Taxonomy" id="68182"/>
    <lineage>
        <taxon>Bacteria</taxon>
        <taxon>Bacillati</taxon>
        <taxon>Actinomycetota</taxon>
        <taxon>Actinomycetes</taxon>
        <taxon>Kitasatosporales</taxon>
        <taxon>Streptomycetaceae</taxon>
        <taxon>Streptomyces</taxon>
    </lineage>
</organism>
<proteinExistence type="predicted"/>
<evidence type="ECO:0000313" key="3">
    <source>
        <dbReference type="Proteomes" id="UP000316603"/>
    </source>
</evidence>